<dbReference type="NCBIfam" id="TIGR02775">
    <property type="entry name" value="TrbG_Ti"/>
    <property type="match status" value="1"/>
</dbReference>
<dbReference type="InterPro" id="IPR014142">
    <property type="entry name" value="TrbG_Ti"/>
</dbReference>
<evidence type="ECO:0000256" key="3">
    <source>
        <dbReference type="SAM" id="SignalP"/>
    </source>
</evidence>
<dbReference type="PROSITE" id="PS51257">
    <property type="entry name" value="PROKAR_LIPOPROTEIN"/>
    <property type="match status" value="1"/>
</dbReference>
<protein>
    <submittedName>
        <fullName evidence="4">Conjugative transfer protein TrbG</fullName>
    </submittedName>
</protein>
<dbReference type="EMBL" id="AWFH01000022">
    <property type="protein sequence ID" value="KCZ60670.1"/>
    <property type="molecule type" value="Genomic_DNA"/>
</dbReference>
<proteinExistence type="inferred from homology"/>
<dbReference type="InterPro" id="IPR033645">
    <property type="entry name" value="VirB9/CagX/TrbG_C"/>
</dbReference>
<feature type="chain" id="PRO_5001571539" evidence="3">
    <location>
        <begin position="24"/>
        <end position="335"/>
    </location>
</feature>
<dbReference type="PATRIC" id="fig|1280948.3.peg.2024"/>
<comment type="caution">
    <text evidence="4">The sequence shown here is derived from an EMBL/GenBank/DDBJ whole genome shotgun (WGS) entry which is preliminary data.</text>
</comment>
<dbReference type="STRING" id="1280948.HY36_17520"/>
<evidence type="ECO:0000256" key="2">
    <source>
        <dbReference type="ARBA" id="ARBA00022729"/>
    </source>
</evidence>
<dbReference type="Pfam" id="PF03524">
    <property type="entry name" value="CagX"/>
    <property type="match status" value="1"/>
</dbReference>
<dbReference type="eggNOG" id="COG3504">
    <property type="taxonomic scope" value="Bacteria"/>
</dbReference>
<name>A0A059DZW9_9PROT</name>
<feature type="signal peptide" evidence="3">
    <location>
        <begin position="1"/>
        <end position="23"/>
    </location>
</feature>
<dbReference type="InterPro" id="IPR010258">
    <property type="entry name" value="Conjugal_tfr_TrbG/VirB9/CagX"/>
</dbReference>
<comment type="similarity">
    <text evidence="1">Belongs to the TrbG/VirB9 family.</text>
</comment>
<accession>A0A059DZW9</accession>
<reference evidence="4 5" key="1">
    <citation type="journal article" date="2014" name="Antonie Van Leeuwenhoek">
        <title>Hyphomonas beringensis sp. nov. and Hyphomonas chukchiensis sp. nov., isolated from surface seawater of the Bering Sea and Chukchi Sea.</title>
        <authorList>
            <person name="Li C."/>
            <person name="Lai Q."/>
            <person name="Li G."/>
            <person name="Dong C."/>
            <person name="Wang J."/>
            <person name="Liao Y."/>
            <person name="Shao Z."/>
        </authorList>
    </citation>
    <scope>NUCLEOTIDE SEQUENCE [LARGE SCALE GENOMIC DNA]</scope>
    <source>
        <strain evidence="4 5">22II1-22F38</strain>
    </source>
</reference>
<organism evidence="4 5">
    <name type="scientific">Hyphomonas atlantica</name>
    <dbReference type="NCBI Taxonomy" id="1280948"/>
    <lineage>
        <taxon>Bacteria</taxon>
        <taxon>Pseudomonadati</taxon>
        <taxon>Pseudomonadota</taxon>
        <taxon>Alphaproteobacteria</taxon>
        <taxon>Hyphomonadales</taxon>
        <taxon>Hyphomonadaceae</taxon>
        <taxon>Hyphomonas</taxon>
    </lineage>
</organism>
<gene>
    <name evidence="4" type="ORF">HY36_17520</name>
</gene>
<dbReference type="OrthoDB" id="9815808at2"/>
<evidence type="ECO:0000313" key="4">
    <source>
        <dbReference type="EMBL" id="KCZ60670.1"/>
    </source>
</evidence>
<dbReference type="Proteomes" id="UP000024547">
    <property type="component" value="Unassembled WGS sequence"/>
</dbReference>
<dbReference type="InterPro" id="IPR038161">
    <property type="entry name" value="VirB9/CagX/TrbG_C_sf"/>
</dbReference>
<sequence length="335" mass="36372">MIRTLTLVSTLALATACASVPEAAPIQPELFIAAAQVEDAEPRPVEIVETPTPLPLPGQMKPVDGVKRKVTRVYTSPSETIRKGTSEARIEPSVDGYVNAIQVYPYTEGALYRLYAAPGQVSDIALQPGETLVSVSAGDTVRWIVGDTSSGSGGTARAHVLVKPIGAGLSTNLMIATDRRTYHLELESGDGTYMAALSWRYPADELSQLISRNSAALAREETSIMPGVALDRLDFDYLIDGDHPDWRPVRVFDDGRQVFIQMPEGLSTMEAPPLFVLGASGEAELVNYRLKGNYYIVDHLFRAAELRLGEKSQTVVRIRKREPRSGLASLFGSKG</sequence>
<dbReference type="Gene3D" id="2.60.40.2500">
    <property type="match status" value="1"/>
</dbReference>
<dbReference type="CDD" id="cd06911">
    <property type="entry name" value="VirB9_CagX_TrbG"/>
    <property type="match status" value="1"/>
</dbReference>
<keyword evidence="5" id="KW-1185">Reference proteome</keyword>
<dbReference type="RefSeq" id="WP_035552021.1">
    <property type="nucleotide sequence ID" value="NZ_AWFH01000022.1"/>
</dbReference>
<keyword evidence="2 3" id="KW-0732">Signal</keyword>
<dbReference type="AlphaFoldDB" id="A0A059DZW9"/>
<evidence type="ECO:0000256" key="1">
    <source>
        <dbReference type="ARBA" id="ARBA00006135"/>
    </source>
</evidence>
<evidence type="ECO:0000313" key="5">
    <source>
        <dbReference type="Proteomes" id="UP000024547"/>
    </source>
</evidence>